<feature type="domain" description="3-dehydroquinate synthase N-terminal" evidence="9">
    <location>
        <begin position="88"/>
        <end position="199"/>
    </location>
</feature>
<proteinExistence type="predicted"/>
<reference evidence="12" key="1">
    <citation type="journal article" date="2019" name="Int. J. Syst. Evol. Microbiol.">
        <title>The Global Catalogue of Microorganisms (GCM) 10K type strain sequencing project: providing services to taxonomists for standard genome sequencing and annotation.</title>
        <authorList>
            <consortium name="The Broad Institute Genomics Platform"/>
            <consortium name="The Broad Institute Genome Sequencing Center for Infectious Disease"/>
            <person name="Wu L."/>
            <person name="Ma J."/>
        </authorList>
    </citation>
    <scope>NUCLEOTIDE SEQUENCE [LARGE SCALE GENOMIC DNA]</scope>
    <source>
        <strain evidence="12">CGMCC 4.1542</strain>
    </source>
</reference>
<dbReference type="InterPro" id="IPR050071">
    <property type="entry name" value="Dehydroquinate_synthase"/>
</dbReference>
<dbReference type="EC" id="4.2.3.152" evidence="7"/>
<dbReference type="Pfam" id="PF24621">
    <property type="entry name" value="DHQS_C"/>
    <property type="match status" value="1"/>
</dbReference>
<evidence type="ECO:0000256" key="4">
    <source>
        <dbReference type="ARBA" id="ARBA00023027"/>
    </source>
</evidence>
<evidence type="ECO:0000256" key="5">
    <source>
        <dbReference type="ARBA" id="ARBA00023239"/>
    </source>
</evidence>
<accession>A0ABV9WR53</accession>
<dbReference type="Gene3D" id="1.20.1090.10">
    <property type="entry name" value="Dehydroquinate synthase-like - alpha domain"/>
    <property type="match status" value="1"/>
</dbReference>
<evidence type="ECO:0000313" key="11">
    <source>
        <dbReference type="EMBL" id="MFC5014500.1"/>
    </source>
</evidence>
<dbReference type="PANTHER" id="PTHR43622:SF3">
    <property type="entry name" value="2-EPI-5-EPI-VALIOLONE SYNTHASE"/>
    <property type="match status" value="1"/>
</dbReference>
<gene>
    <name evidence="11" type="ORF">ACFPRC_06380</name>
</gene>
<dbReference type="Gene3D" id="3.40.50.1970">
    <property type="match status" value="1"/>
</dbReference>
<keyword evidence="2" id="KW-0479">Metal-binding</keyword>
<dbReference type="CDD" id="cd08199">
    <property type="entry name" value="EEVS"/>
    <property type="match status" value="1"/>
</dbReference>
<keyword evidence="12" id="KW-1185">Reference proteome</keyword>
<keyword evidence="5 11" id="KW-0456">Lyase</keyword>
<comment type="cofactor">
    <cofactor evidence="1">
        <name>NAD(+)</name>
        <dbReference type="ChEBI" id="CHEBI:57540"/>
    </cofactor>
</comment>
<dbReference type="RefSeq" id="WP_161377946.1">
    <property type="nucleotide sequence ID" value="NZ_BAAATN010000034.1"/>
</dbReference>
<dbReference type="Proteomes" id="UP001595855">
    <property type="component" value="Unassembled WGS sequence"/>
</dbReference>
<comment type="caution">
    <text evidence="11">The sequence shown here is derived from an EMBL/GenBank/DDBJ whole genome shotgun (WGS) entry which is preliminary data.</text>
</comment>
<evidence type="ECO:0000256" key="6">
    <source>
        <dbReference type="ARBA" id="ARBA00023993"/>
    </source>
</evidence>
<name>A0ABV9WR53_9ACTN</name>
<keyword evidence="4" id="KW-0520">NAD</keyword>
<dbReference type="PANTHER" id="PTHR43622">
    <property type="entry name" value="3-DEHYDROQUINATE SYNTHASE"/>
    <property type="match status" value="1"/>
</dbReference>
<evidence type="ECO:0000256" key="7">
    <source>
        <dbReference type="ARBA" id="ARBA00024060"/>
    </source>
</evidence>
<evidence type="ECO:0000256" key="8">
    <source>
        <dbReference type="ARBA" id="ARBA00024092"/>
    </source>
</evidence>
<dbReference type="InterPro" id="IPR035872">
    <property type="entry name" value="EEVS-like"/>
</dbReference>
<dbReference type="InterPro" id="IPR030960">
    <property type="entry name" value="DHQS/DOIS_N"/>
</dbReference>
<organism evidence="11 12">
    <name type="scientific">Streptomyces lienomycini</name>
    <dbReference type="NCBI Taxonomy" id="284035"/>
    <lineage>
        <taxon>Bacteria</taxon>
        <taxon>Bacillati</taxon>
        <taxon>Actinomycetota</taxon>
        <taxon>Actinomycetes</taxon>
        <taxon>Kitasatosporales</taxon>
        <taxon>Streptomycetaceae</taxon>
        <taxon>Streptomyces</taxon>
    </lineage>
</organism>
<protein>
    <recommendedName>
        <fullName evidence="8">2-epi-5-epi-valiolone synthase</fullName>
        <ecNumber evidence="7">4.2.3.152</ecNumber>
    </recommendedName>
</protein>
<evidence type="ECO:0000256" key="1">
    <source>
        <dbReference type="ARBA" id="ARBA00001911"/>
    </source>
</evidence>
<dbReference type="EMBL" id="JBHSJO010000001">
    <property type="protein sequence ID" value="MFC5014500.1"/>
    <property type="molecule type" value="Genomic_DNA"/>
</dbReference>
<dbReference type="SUPFAM" id="SSF56796">
    <property type="entry name" value="Dehydroquinate synthase-like"/>
    <property type="match status" value="1"/>
</dbReference>
<feature type="domain" description="3-dehydroquinate synthase C-terminal" evidence="10">
    <location>
        <begin position="201"/>
        <end position="328"/>
    </location>
</feature>
<dbReference type="GO" id="GO:0016829">
    <property type="term" value="F:lyase activity"/>
    <property type="evidence" value="ECO:0007669"/>
    <property type="project" value="UniProtKB-KW"/>
</dbReference>
<sequence>MSGQVLAPVEPGVREDATGFDLLAPEGTAYRVDLTTGVFDQENPLLARALMGRRVVAFVSPTIEGLHGDRLRAYLNAHVDPGDWSVHTLRTGEQHKTLAAAEDVCATAKAAGLDRHGVMLAVGGGIVADVVGFAASMYARGVRYVKVNTTLVGQVDVGVGVKTGVNALRTKNMLGAYHPAHASINDPAFLTTLPPREIRCGLAEIVKMAVILDEELLRTLEDHPDVFLGRSSADGRLEEYVLRTSMRLMMEELCPNLREHELARLVDFGHTFSPVIETAGNHRLEHGEAVAVDMALSAHIARLLGLADADTCERIVRLLRRIGLPVFDTLTCTPELMNHALRASWERRGRKLHLVVPTAPGKATFVEELGDVPESLLRTALSALARDTEGHHV</sequence>
<dbReference type="Pfam" id="PF01761">
    <property type="entry name" value="DHQ_synthase"/>
    <property type="match status" value="1"/>
</dbReference>
<evidence type="ECO:0000313" key="12">
    <source>
        <dbReference type="Proteomes" id="UP001595855"/>
    </source>
</evidence>
<keyword evidence="3" id="KW-0547">Nucleotide-binding</keyword>
<evidence type="ECO:0000259" key="10">
    <source>
        <dbReference type="Pfam" id="PF24621"/>
    </source>
</evidence>
<comment type="catalytic activity">
    <reaction evidence="6">
        <text>D-sedoheptulose 7-phosphate = 2-epi-5-epi-valiolone + phosphate</text>
        <dbReference type="Rhea" id="RHEA:44184"/>
        <dbReference type="ChEBI" id="CHEBI:43474"/>
        <dbReference type="ChEBI" id="CHEBI:57483"/>
        <dbReference type="ChEBI" id="CHEBI:84187"/>
        <dbReference type="EC" id="4.2.3.152"/>
    </reaction>
</comment>
<evidence type="ECO:0000256" key="3">
    <source>
        <dbReference type="ARBA" id="ARBA00022741"/>
    </source>
</evidence>
<evidence type="ECO:0000259" key="9">
    <source>
        <dbReference type="Pfam" id="PF01761"/>
    </source>
</evidence>
<dbReference type="InterPro" id="IPR056179">
    <property type="entry name" value="DHQS_C"/>
</dbReference>
<evidence type="ECO:0000256" key="2">
    <source>
        <dbReference type="ARBA" id="ARBA00022723"/>
    </source>
</evidence>